<dbReference type="PANTHER" id="PTHR46910:SF3">
    <property type="entry name" value="HALOTOLERANCE PROTEIN 9-RELATED"/>
    <property type="match status" value="1"/>
</dbReference>
<dbReference type="EMBL" id="JARIHO010000002">
    <property type="protein sequence ID" value="KAJ7366687.1"/>
    <property type="molecule type" value="Genomic_DNA"/>
</dbReference>
<evidence type="ECO:0000256" key="5">
    <source>
        <dbReference type="SAM" id="MobiDB-lite"/>
    </source>
</evidence>
<dbReference type="SUPFAM" id="SSF57701">
    <property type="entry name" value="Zn2/Cys6 DNA-binding domain"/>
    <property type="match status" value="1"/>
</dbReference>
<dbReference type="GO" id="GO:0008270">
    <property type="term" value="F:zinc ion binding"/>
    <property type="evidence" value="ECO:0007669"/>
    <property type="project" value="InterPro"/>
</dbReference>
<evidence type="ECO:0000256" key="4">
    <source>
        <dbReference type="ARBA" id="ARBA00023242"/>
    </source>
</evidence>
<reference evidence="7" key="1">
    <citation type="submission" date="2023-03" db="EMBL/GenBank/DDBJ databases">
        <title>Massive genome expansion in bonnet fungi (Mycena s.s.) driven by repeated elements and novel gene families across ecological guilds.</title>
        <authorList>
            <consortium name="Lawrence Berkeley National Laboratory"/>
            <person name="Harder C.B."/>
            <person name="Miyauchi S."/>
            <person name="Viragh M."/>
            <person name="Kuo A."/>
            <person name="Thoen E."/>
            <person name="Andreopoulos B."/>
            <person name="Lu D."/>
            <person name="Skrede I."/>
            <person name="Drula E."/>
            <person name="Henrissat B."/>
            <person name="Morin E."/>
            <person name="Kohler A."/>
            <person name="Barry K."/>
            <person name="LaButti K."/>
            <person name="Morin E."/>
            <person name="Salamov A."/>
            <person name="Lipzen A."/>
            <person name="Mereny Z."/>
            <person name="Hegedus B."/>
            <person name="Baldrian P."/>
            <person name="Stursova M."/>
            <person name="Weitz H."/>
            <person name="Taylor A."/>
            <person name="Grigoriev I.V."/>
            <person name="Nagy L.G."/>
            <person name="Martin F."/>
            <person name="Kauserud H."/>
        </authorList>
    </citation>
    <scope>NUCLEOTIDE SEQUENCE</scope>
    <source>
        <strain evidence="7">CBHHK002</strain>
    </source>
</reference>
<evidence type="ECO:0000313" key="7">
    <source>
        <dbReference type="EMBL" id="KAJ7366687.1"/>
    </source>
</evidence>
<sequence length="774" mass="87186">MSDDDEDAFGFTRQRRTLRSCDFCRQRKIRCQKPHASVGDNDLDSGDSPCSSCLKFGTPCIYTHPVGKRGPKNRLVEELRRENSYLKAKLRSQSLCRLCSQPLAQAQGDGSKRIFYHNTSSPESDASSEFKEPLDEPEFAGDELAVRFSRFSLDSMKTSYFGSAFPAADNSAPTKDKYEGRPSRRPLYWEMSPWEKEAHEIRTPRYVYPASDLIASLLHLYWVNVHPTIPILHRHSFDKSVREGLYEKDTAFGSALLAVLGLASRVSSFEFASVLCSTVSLQYSNDPRVLIDGHSLSAGWKFVNQVRILRLFEPTIYEIQAYCLMSYYALGGSVPQVAWVYIGLGMRFLQQRGEYGRKPKGHQSGPEDELWKRAFWSFAVLERMLCLILGHPMWLHVEHYNVDLPLQVDDEYWDQGFTQPPGKPSELSYFVWHLRLCEIVGDMTRRLYGSKKSKLLLGWDGPDWEQRIAAELDLAMSDFLESIPPHLRWDPVNPPQGIFFDQSATLHLTYNYVRIAIHRPFIHKATDELASQSALTSLSICTSAARAVLHIADAWLSKLQRIPLPSLINPVFISGIILVLNMIATKRAGLSIDEDLVLVETAMEILKFAEYRLQTVGRLRDLLVELRALDDPLPPNTRVDPVGVSGTSTPTVRDSFHSQLPASTGYSDSVGAGGPYASNAPDAFYSQLPAAAGYTGDVLASEQSQGLRQGNSVEQLIADTKLYSMDGILDDELLSVWMTAPTDMSNIHHWDAYLENRNINSVEATWTQPLRTQH</sequence>
<evidence type="ECO:0000256" key="1">
    <source>
        <dbReference type="ARBA" id="ARBA00004123"/>
    </source>
</evidence>
<dbReference type="Pfam" id="PF04082">
    <property type="entry name" value="Fungal_trans"/>
    <property type="match status" value="1"/>
</dbReference>
<name>A0AAD7ARI7_9AGAR</name>
<comment type="caution">
    <text evidence="7">The sequence shown here is derived from an EMBL/GenBank/DDBJ whole genome shotgun (WGS) entry which is preliminary data.</text>
</comment>
<protein>
    <submittedName>
        <fullName evidence="7">Fungal-specific transcription factor domain-containing protein</fullName>
    </submittedName>
</protein>
<keyword evidence="8" id="KW-1185">Reference proteome</keyword>
<organism evidence="7 8">
    <name type="scientific">Mycena albidolilacea</name>
    <dbReference type="NCBI Taxonomy" id="1033008"/>
    <lineage>
        <taxon>Eukaryota</taxon>
        <taxon>Fungi</taxon>
        <taxon>Dikarya</taxon>
        <taxon>Basidiomycota</taxon>
        <taxon>Agaricomycotina</taxon>
        <taxon>Agaricomycetes</taxon>
        <taxon>Agaricomycetidae</taxon>
        <taxon>Agaricales</taxon>
        <taxon>Marasmiineae</taxon>
        <taxon>Mycenaceae</taxon>
        <taxon>Mycena</taxon>
    </lineage>
</organism>
<proteinExistence type="predicted"/>
<dbReference type="GO" id="GO:0003677">
    <property type="term" value="F:DNA binding"/>
    <property type="evidence" value="ECO:0007669"/>
    <property type="project" value="UniProtKB-KW"/>
</dbReference>
<dbReference type="Proteomes" id="UP001218218">
    <property type="component" value="Unassembled WGS sequence"/>
</dbReference>
<accession>A0AAD7ARI7</accession>
<dbReference type="GO" id="GO:0006351">
    <property type="term" value="P:DNA-templated transcription"/>
    <property type="evidence" value="ECO:0007669"/>
    <property type="project" value="InterPro"/>
</dbReference>
<evidence type="ECO:0000256" key="2">
    <source>
        <dbReference type="ARBA" id="ARBA00022723"/>
    </source>
</evidence>
<evidence type="ECO:0000259" key="6">
    <source>
        <dbReference type="PROSITE" id="PS50048"/>
    </source>
</evidence>
<dbReference type="PROSITE" id="PS50048">
    <property type="entry name" value="ZN2_CY6_FUNGAL_2"/>
    <property type="match status" value="1"/>
</dbReference>
<dbReference type="InterPro" id="IPR050987">
    <property type="entry name" value="AtrR-like"/>
</dbReference>
<feature type="domain" description="Zn(2)-C6 fungal-type" evidence="6">
    <location>
        <begin position="20"/>
        <end position="62"/>
    </location>
</feature>
<dbReference type="GO" id="GO:0005634">
    <property type="term" value="C:nucleus"/>
    <property type="evidence" value="ECO:0007669"/>
    <property type="project" value="UniProtKB-SubCell"/>
</dbReference>
<dbReference type="SMART" id="SM00066">
    <property type="entry name" value="GAL4"/>
    <property type="match status" value="1"/>
</dbReference>
<gene>
    <name evidence="7" type="ORF">DFH08DRAFT_728818</name>
</gene>
<evidence type="ECO:0000256" key="3">
    <source>
        <dbReference type="ARBA" id="ARBA00023125"/>
    </source>
</evidence>
<keyword evidence="2" id="KW-0479">Metal-binding</keyword>
<evidence type="ECO:0000313" key="8">
    <source>
        <dbReference type="Proteomes" id="UP001218218"/>
    </source>
</evidence>
<dbReference type="PANTHER" id="PTHR46910">
    <property type="entry name" value="TRANSCRIPTION FACTOR PDR1"/>
    <property type="match status" value="1"/>
</dbReference>
<dbReference type="CDD" id="cd00067">
    <property type="entry name" value="GAL4"/>
    <property type="match status" value="1"/>
</dbReference>
<dbReference type="InterPro" id="IPR036864">
    <property type="entry name" value="Zn2-C6_fun-type_DNA-bd_sf"/>
</dbReference>
<comment type="subcellular location">
    <subcellularLocation>
        <location evidence="1">Nucleus</location>
    </subcellularLocation>
</comment>
<dbReference type="SMART" id="SM00906">
    <property type="entry name" value="Fungal_trans"/>
    <property type="match status" value="1"/>
</dbReference>
<dbReference type="Gene3D" id="4.10.240.10">
    <property type="entry name" value="Zn(2)-C6 fungal-type DNA-binding domain"/>
    <property type="match status" value="1"/>
</dbReference>
<keyword evidence="3" id="KW-0238">DNA-binding</keyword>
<feature type="compositionally biased region" description="Polar residues" evidence="5">
    <location>
        <begin position="645"/>
        <end position="660"/>
    </location>
</feature>
<dbReference type="InterPro" id="IPR007219">
    <property type="entry name" value="XnlR_reg_dom"/>
</dbReference>
<feature type="region of interest" description="Disordered" evidence="5">
    <location>
        <begin position="635"/>
        <end position="660"/>
    </location>
</feature>
<dbReference type="CDD" id="cd12148">
    <property type="entry name" value="fungal_TF_MHR"/>
    <property type="match status" value="1"/>
</dbReference>
<keyword evidence="4" id="KW-0539">Nucleus</keyword>
<dbReference type="Pfam" id="PF00172">
    <property type="entry name" value="Zn_clus"/>
    <property type="match status" value="1"/>
</dbReference>
<dbReference type="AlphaFoldDB" id="A0AAD7ARI7"/>
<dbReference type="GO" id="GO:0000981">
    <property type="term" value="F:DNA-binding transcription factor activity, RNA polymerase II-specific"/>
    <property type="evidence" value="ECO:0007669"/>
    <property type="project" value="InterPro"/>
</dbReference>
<dbReference type="InterPro" id="IPR001138">
    <property type="entry name" value="Zn2Cys6_DnaBD"/>
</dbReference>